<gene>
    <name evidence="1" type="ORF">g.41360</name>
    <name evidence="2" type="ORF">g.41365</name>
</gene>
<reference evidence="1" key="2">
    <citation type="journal article" date="2015" name="Gigascience">
        <title>Reconstructing a comprehensive transcriptome assembly of a white-pupal translocated strain of the pest fruit fly Bactrocera cucurbitae.</title>
        <authorList>
            <person name="Sim S.B."/>
            <person name="Calla B."/>
            <person name="Hall B."/>
            <person name="DeRego T."/>
            <person name="Geib S.M."/>
        </authorList>
    </citation>
    <scope>NUCLEOTIDE SEQUENCE</scope>
</reference>
<evidence type="ECO:0000313" key="2">
    <source>
        <dbReference type="EMBL" id="JAD07000.1"/>
    </source>
</evidence>
<proteinExistence type="predicted"/>
<organism evidence="1">
    <name type="scientific">Zeugodacus cucurbitae</name>
    <name type="common">Melon fruit fly</name>
    <name type="synonym">Bactrocera cucurbitae</name>
    <dbReference type="NCBI Taxonomy" id="28588"/>
    <lineage>
        <taxon>Eukaryota</taxon>
        <taxon>Metazoa</taxon>
        <taxon>Ecdysozoa</taxon>
        <taxon>Arthropoda</taxon>
        <taxon>Hexapoda</taxon>
        <taxon>Insecta</taxon>
        <taxon>Pterygota</taxon>
        <taxon>Neoptera</taxon>
        <taxon>Endopterygota</taxon>
        <taxon>Diptera</taxon>
        <taxon>Brachycera</taxon>
        <taxon>Muscomorpha</taxon>
        <taxon>Tephritoidea</taxon>
        <taxon>Tephritidae</taxon>
        <taxon>Zeugodacus</taxon>
        <taxon>Zeugodacus</taxon>
    </lineage>
</organism>
<reference evidence="1" key="1">
    <citation type="submission" date="2014-11" db="EMBL/GenBank/DDBJ databases">
        <authorList>
            <person name="Geib S."/>
        </authorList>
    </citation>
    <scope>NUCLEOTIDE SEQUENCE</scope>
</reference>
<name>A0A0A1WTJ3_ZEUCU</name>
<dbReference type="EMBL" id="GBXI01012497">
    <property type="protein sequence ID" value="JAD01795.1"/>
    <property type="molecule type" value="Transcribed_RNA"/>
</dbReference>
<dbReference type="EMBL" id="GBXI01007292">
    <property type="protein sequence ID" value="JAD07000.1"/>
    <property type="molecule type" value="Transcribed_RNA"/>
</dbReference>
<protein>
    <submittedName>
        <fullName evidence="1">Uncharacterized protein</fullName>
    </submittedName>
</protein>
<dbReference type="AlphaFoldDB" id="A0A0A1WTJ3"/>
<accession>A0A0A1WTJ3</accession>
<evidence type="ECO:0000313" key="1">
    <source>
        <dbReference type="EMBL" id="JAD01795.1"/>
    </source>
</evidence>
<sequence>MIIVPTWEQSFEIFSAVKIYLTECNIGPGSTEIYKITDNPFYTHKTPTLTVTPEKTRRNKRYLIECPIIKQKLPTPQQSERLHSIEVYILIDLIESRRFRAQPVNFNYPQHLRVNEFVAKVANAQK</sequence>